<comment type="pathway">
    <text evidence="10">Amino-acid biosynthesis; L-methionine biosynthesis via de novo pathway.</text>
</comment>
<evidence type="ECO:0000256" key="9">
    <source>
        <dbReference type="ARBA" id="ARBA00023167"/>
    </source>
</evidence>
<comment type="pathway">
    <text evidence="2 12">One-carbon metabolism; tetrahydrofolate interconversion.</text>
</comment>
<name>A0ABT4DMM9_FUSSI</name>
<accession>A0ABT4DMM9</accession>
<dbReference type="SUPFAM" id="SSF51730">
    <property type="entry name" value="FAD-linked oxidoreductase"/>
    <property type="match status" value="1"/>
</dbReference>
<comment type="cofactor">
    <cofactor evidence="1 12">
        <name>FAD</name>
        <dbReference type="ChEBI" id="CHEBI:57692"/>
    </cofactor>
</comment>
<keyword evidence="5 12" id="KW-0285">Flavoprotein</keyword>
<evidence type="ECO:0000313" key="13">
    <source>
        <dbReference type="EMBL" id="MCY7009243.1"/>
    </source>
</evidence>
<dbReference type="EC" id="1.5.1.54" evidence="12"/>
<dbReference type="InterPro" id="IPR004620">
    <property type="entry name" value="MTHF_reductase_bac"/>
</dbReference>
<keyword evidence="7 12" id="KW-0560">Oxidoreductase</keyword>
<dbReference type="PANTHER" id="PTHR45754:SF3">
    <property type="entry name" value="METHYLENETETRAHYDROFOLATE REDUCTASE (NADPH)"/>
    <property type="match status" value="1"/>
</dbReference>
<proteinExistence type="inferred from homology"/>
<dbReference type="GO" id="GO:0004489">
    <property type="term" value="F:methylenetetrahydrofolate reductase [NAD(P)H] activity"/>
    <property type="evidence" value="ECO:0007669"/>
    <property type="project" value="UniProtKB-EC"/>
</dbReference>
<comment type="similarity">
    <text evidence="3 12">Belongs to the methylenetetrahydrofolate reductase family.</text>
</comment>
<keyword evidence="6 12" id="KW-0274">FAD</keyword>
<protein>
    <recommendedName>
        <fullName evidence="12">Methylenetetrahydrofolate reductase</fullName>
        <ecNumber evidence="12">1.5.1.54</ecNumber>
    </recommendedName>
</protein>
<dbReference type="Proteomes" id="UP001062738">
    <property type="component" value="Unassembled WGS sequence"/>
</dbReference>
<dbReference type="NCBIfam" id="TIGR00676">
    <property type="entry name" value="fadh2"/>
    <property type="match status" value="1"/>
</dbReference>
<organism evidence="13 14">
    <name type="scientific">Fusobacterium simiae</name>
    <dbReference type="NCBI Taxonomy" id="855"/>
    <lineage>
        <taxon>Bacteria</taxon>
        <taxon>Fusobacteriati</taxon>
        <taxon>Fusobacteriota</taxon>
        <taxon>Fusobacteriia</taxon>
        <taxon>Fusobacteriales</taxon>
        <taxon>Fusobacteriaceae</taxon>
        <taxon>Fusobacterium</taxon>
    </lineage>
</organism>
<dbReference type="PANTHER" id="PTHR45754">
    <property type="entry name" value="METHYLENETETRAHYDROFOLATE REDUCTASE"/>
    <property type="match status" value="1"/>
</dbReference>
<dbReference type="RefSeq" id="WP_265152920.1">
    <property type="nucleotide sequence ID" value="NZ_JAOXXL010000062.1"/>
</dbReference>
<comment type="catalytic activity">
    <reaction evidence="11">
        <text>(6S)-5-methyl-5,6,7,8-tetrahydrofolate + NAD(+) = (6R)-5,10-methylene-5,6,7,8-tetrahydrofolate + NADH + H(+)</text>
        <dbReference type="Rhea" id="RHEA:19821"/>
        <dbReference type="ChEBI" id="CHEBI:15378"/>
        <dbReference type="ChEBI" id="CHEBI:15636"/>
        <dbReference type="ChEBI" id="CHEBI:18608"/>
        <dbReference type="ChEBI" id="CHEBI:57540"/>
        <dbReference type="ChEBI" id="CHEBI:57945"/>
        <dbReference type="EC" id="1.5.1.54"/>
    </reaction>
    <physiologicalReaction direction="right-to-left" evidence="11">
        <dbReference type="Rhea" id="RHEA:19823"/>
    </physiologicalReaction>
</comment>
<reference evidence="13" key="1">
    <citation type="submission" date="2022-09" db="EMBL/GenBank/DDBJ databases">
        <authorList>
            <person name="Zoaiter M."/>
        </authorList>
    </citation>
    <scope>NUCLEOTIDE SEQUENCE</scope>
    <source>
        <strain evidence="13">DSM 19848</strain>
    </source>
</reference>
<keyword evidence="14" id="KW-1185">Reference proteome</keyword>
<gene>
    <name evidence="13" type="primary">metF</name>
    <name evidence="13" type="ORF">OCK72_11485</name>
</gene>
<evidence type="ECO:0000256" key="3">
    <source>
        <dbReference type="ARBA" id="ARBA00006743"/>
    </source>
</evidence>
<evidence type="ECO:0000256" key="10">
    <source>
        <dbReference type="ARBA" id="ARBA00034478"/>
    </source>
</evidence>
<dbReference type="InterPro" id="IPR003171">
    <property type="entry name" value="Mehydrof_redctse-like"/>
</dbReference>
<evidence type="ECO:0000256" key="2">
    <source>
        <dbReference type="ARBA" id="ARBA00004777"/>
    </source>
</evidence>
<evidence type="ECO:0000256" key="5">
    <source>
        <dbReference type="ARBA" id="ARBA00022630"/>
    </source>
</evidence>
<dbReference type="EMBL" id="JAOXXL010000062">
    <property type="protein sequence ID" value="MCY7009243.1"/>
    <property type="molecule type" value="Genomic_DNA"/>
</dbReference>
<evidence type="ECO:0000313" key="14">
    <source>
        <dbReference type="Proteomes" id="UP001062738"/>
    </source>
</evidence>
<dbReference type="InterPro" id="IPR029041">
    <property type="entry name" value="FAD-linked_oxidoreductase-like"/>
</dbReference>
<keyword evidence="9" id="KW-0486">Methionine biosynthesis</keyword>
<evidence type="ECO:0000256" key="6">
    <source>
        <dbReference type="ARBA" id="ARBA00022827"/>
    </source>
</evidence>
<evidence type="ECO:0000256" key="4">
    <source>
        <dbReference type="ARBA" id="ARBA00022605"/>
    </source>
</evidence>
<sequence>MLRRDNAQSWEVQKSKSLTTSFEVFPPNDKVGLEQVYNCLDVLSLEKPDYISVTYGAGGNTKGRTVEIADRIKRQNGVEALAHLTCIGAKREEIDRVLENLEKNNIENILALRGDYPIDRELEQGDFNYARELIEHIHEKKGNKFSIGAAYYVEGHKETNDLLDLFYLKEKVNAGVDFLISQIFLDNEFFYSFRDKLEKLQINIPLVAGIMPVTNAKQIKKITELSGCTIPKKFLKILEKYEDNPSALREAGLAYAIEQVVDLVASDINGIHLYTMNRPETAKKIIDATGIIRHE</sequence>
<evidence type="ECO:0000256" key="1">
    <source>
        <dbReference type="ARBA" id="ARBA00001974"/>
    </source>
</evidence>
<evidence type="ECO:0000256" key="11">
    <source>
        <dbReference type="ARBA" id="ARBA00048628"/>
    </source>
</evidence>
<dbReference type="Pfam" id="PF02219">
    <property type="entry name" value="MTHFR"/>
    <property type="match status" value="1"/>
</dbReference>
<keyword evidence="8" id="KW-0520">NAD</keyword>
<comment type="caution">
    <text evidence="13">The sequence shown here is derived from an EMBL/GenBank/DDBJ whole genome shotgun (WGS) entry which is preliminary data.</text>
</comment>
<dbReference type="Gene3D" id="3.20.20.220">
    <property type="match status" value="1"/>
</dbReference>
<evidence type="ECO:0000256" key="8">
    <source>
        <dbReference type="ARBA" id="ARBA00023027"/>
    </source>
</evidence>
<keyword evidence="4" id="KW-0028">Amino-acid biosynthesis</keyword>
<evidence type="ECO:0000256" key="12">
    <source>
        <dbReference type="RuleBase" id="RU003862"/>
    </source>
</evidence>
<evidence type="ECO:0000256" key="7">
    <source>
        <dbReference type="ARBA" id="ARBA00023002"/>
    </source>
</evidence>
<dbReference type="CDD" id="cd00537">
    <property type="entry name" value="MTHFR"/>
    <property type="match status" value="1"/>
</dbReference>